<comment type="caution">
    <text evidence="6">The sequence shown here is derived from an EMBL/GenBank/DDBJ whole genome shotgun (WGS) entry which is preliminary data.</text>
</comment>
<evidence type="ECO:0000256" key="1">
    <source>
        <dbReference type="ARBA" id="ARBA00004127"/>
    </source>
</evidence>
<keyword evidence="4 5" id="KW-0472">Membrane</keyword>
<comment type="subcellular location">
    <subcellularLocation>
        <location evidence="1">Endomembrane system</location>
        <topology evidence="1">Multi-pass membrane protein</topology>
    </subcellularLocation>
</comment>
<evidence type="ECO:0000313" key="6">
    <source>
        <dbReference type="EMBL" id="GAA5194640.1"/>
    </source>
</evidence>
<dbReference type="PANTHER" id="PTHR12714">
    <property type="entry name" value="PROTEIN-S ISOPRENYLCYSTEINE O-METHYLTRANSFERASE"/>
    <property type="match status" value="1"/>
</dbReference>
<sequence>MTHPPYHLLNKWLPQKDQHQWVLGCVYHTAGSDYRKARALMLCGVIDFRRARTTLDPRTPQASQRLVFRGVYSHSRNPMYLGMLLLIGLGTYLASPVAMLLTPAFVLYLNRYQIAQEERDLLAKFGIEFERYCRQVRRWI</sequence>
<dbReference type="InterPro" id="IPR007318">
    <property type="entry name" value="Phopholipid_MeTrfase"/>
</dbReference>
<gene>
    <name evidence="6" type="ORF">GCM10025772_28030</name>
</gene>
<protein>
    <recommendedName>
        <fullName evidence="8">Isoprenylcysteine carboxylmethyltransferase family protein</fullName>
    </recommendedName>
</protein>
<dbReference type="PANTHER" id="PTHR12714:SF24">
    <property type="entry name" value="SLR1182 PROTEIN"/>
    <property type="match status" value="1"/>
</dbReference>
<dbReference type="EMBL" id="BAABLF010000029">
    <property type="protein sequence ID" value="GAA5194640.1"/>
    <property type="molecule type" value="Genomic_DNA"/>
</dbReference>
<organism evidence="6 7">
    <name type="scientific">Ferrimonas gelatinilytica</name>
    <dbReference type="NCBI Taxonomy" id="1255257"/>
    <lineage>
        <taxon>Bacteria</taxon>
        <taxon>Pseudomonadati</taxon>
        <taxon>Pseudomonadota</taxon>
        <taxon>Gammaproteobacteria</taxon>
        <taxon>Alteromonadales</taxon>
        <taxon>Ferrimonadaceae</taxon>
        <taxon>Ferrimonas</taxon>
    </lineage>
</organism>
<dbReference type="Pfam" id="PF04191">
    <property type="entry name" value="PEMT"/>
    <property type="match status" value="1"/>
</dbReference>
<evidence type="ECO:0000313" key="7">
    <source>
        <dbReference type="Proteomes" id="UP001501600"/>
    </source>
</evidence>
<reference evidence="7" key="1">
    <citation type="journal article" date="2019" name="Int. J. Syst. Evol. Microbiol.">
        <title>The Global Catalogue of Microorganisms (GCM) 10K type strain sequencing project: providing services to taxonomists for standard genome sequencing and annotation.</title>
        <authorList>
            <consortium name="The Broad Institute Genomics Platform"/>
            <consortium name="The Broad Institute Genome Sequencing Center for Infectious Disease"/>
            <person name="Wu L."/>
            <person name="Ma J."/>
        </authorList>
    </citation>
    <scope>NUCLEOTIDE SEQUENCE [LARGE SCALE GENOMIC DNA]</scope>
    <source>
        <strain evidence="7">JCM 18720</strain>
    </source>
</reference>
<proteinExistence type="predicted"/>
<evidence type="ECO:0000256" key="4">
    <source>
        <dbReference type="ARBA" id="ARBA00023136"/>
    </source>
</evidence>
<accession>A0ABP9SGG5</accession>
<keyword evidence="3 5" id="KW-1133">Transmembrane helix</keyword>
<evidence type="ECO:0000256" key="3">
    <source>
        <dbReference type="ARBA" id="ARBA00022989"/>
    </source>
</evidence>
<dbReference type="Proteomes" id="UP001501600">
    <property type="component" value="Unassembled WGS sequence"/>
</dbReference>
<evidence type="ECO:0000256" key="5">
    <source>
        <dbReference type="SAM" id="Phobius"/>
    </source>
</evidence>
<dbReference type="Gene3D" id="1.20.120.1630">
    <property type="match status" value="1"/>
</dbReference>
<feature type="transmembrane region" description="Helical" evidence="5">
    <location>
        <begin position="79"/>
        <end position="109"/>
    </location>
</feature>
<keyword evidence="7" id="KW-1185">Reference proteome</keyword>
<dbReference type="RefSeq" id="WP_345317796.1">
    <property type="nucleotide sequence ID" value="NZ_BAABLF010000029.1"/>
</dbReference>
<evidence type="ECO:0000256" key="2">
    <source>
        <dbReference type="ARBA" id="ARBA00022692"/>
    </source>
</evidence>
<evidence type="ECO:0008006" key="8">
    <source>
        <dbReference type="Google" id="ProtNLM"/>
    </source>
</evidence>
<keyword evidence="2 5" id="KW-0812">Transmembrane</keyword>
<name>A0ABP9SGG5_9GAMM</name>